<dbReference type="OrthoDB" id="10034042at2759"/>
<dbReference type="SMART" id="SM00368">
    <property type="entry name" value="LRR_RI"/>
    <property type="match status" value="4"/>
</dbReference>
<dbReference type="AlphaFoldDB" id="A0A7R9KJ27"/>
<dbReference type="PANTHER" id="PTHR24112">
    <property type="entry name" value="LEUCINE-RICH REPEAT, ISOFORM F-RELATED"/>
    <property type="match status" value="1"/>
</dbReference>
<feature type="region of interest" description="Disordered" evidence="4">
    <location>
        <begin position="18"/>
        <end position="40"/>
    </location>
</feature>
<gene>
    <name evidence="5" type="ORF">OSB1V03_LOCUS4454</name>
</gene>
<protein>
    <recommendedName>
        <fullName evidence="7">Protein phosphatase 1 regulatory subunit 37</fullName>
    </recommendedName>
</protein>
<dbReference type="InterPro" id="IPR051279">
    <property type="entry name" value="PP1-Reg/Actin-Interact_Protein"/>
</dbReference>
<organism evidence="5">
    <name type="scientific">Medioppia subpectinata</name>
    <dbReference type="NCBI Taxonomy" id="1979941"/>
    <lineage>
        <taxon>Eukaryota</taxon>
        <taxon>Metazoa</taxon>
        <taxon>Ecdysozoa</taxon>
        <taxon>Arthropoda</taxon>
        <taxon>Chelicerata</taxon>
        <taxon>Arachnida</taxon>
        <taxon>Acari</taxon>
        <taxon>Acariformes</taxon>
        <taxon>Sarcoptiformes</taxon>
        <taxon>Oribatida</taxon>
        <taxon>Brachypylina</taxon>
        <taxon>Oppioidea</taxon>
        <taxon>Oppiidae</taxon>
        <taxon>Medioppia</taxon>
    </lineage>
</organism>
<name>A0A7R9KJ27_9ACAR</name>
<dbReference type="SUPFAM" id="SSF52047">
    <property type="entry name" value="RNI-like"/>
    <property type="match status" value="1"/>
</dbReference>
<keyword evidence="1" id="KW-0433">Leucine-rich repeat</keyword>
<dbReference type="InterPro" id="IPR001611">
    <property type="entry name" value="Leu-rich_rpt"/>
</dbReference>
<evidence type="ECO:0000313" key="5">
    <source>
        <dbReference type="EMBL" id="CAD7624007.1"/>
    </source>
</evidence>
<dbReference type="InterPro" id="IPR032675">
    <property type="entry name" value="LRR_dom_sf"/>
</dbReference>
<dbReference type="EMBL" id="CAJPIZ010002033">
    <property type="protein sequence ID" value="CAG2104437.1"/>
    <property type="molecule type" value="Genomic_DNA"/>
</dbReference>
<comment type="similarity">
    <text evidence="3">Belongs to the PPP1R37 family.</text>
</comment>
<dbReference type="Gene3D" id="3.80.10.10">
    <property type="entry name" value="Ribonuclease Inhibitor"/>
    <property type="match status" value="2"/>
</dbReference>
<keyword evidence="6" id="KW-1185">Reference proteome</keyword>
<dbReference type="Pfam" id="PF13516">
    <property type="entry name" value="LRR_6"/>
    <property type="match status" value="2"/>
</dbReference>
<dbReference type="Proteomes" id="UP000759131">
    <property type="component" value="Unassembled WGS sequence"/>
</dbReference>
<accession>A0A7R9KJ27</accession>
<evidence type="ECO:0000313" key="6">
    <source>
        <dbReference type="Proteomes" id="UP000759131"/>
    </source>
</evidence>
<dbReference type="EMBL" id="OC856608">
    <property type="protein sequence ID" value="CAD7624007.1"/>
    <property type="molecule type" value="Genomic_DNA"/>
</dbReference>
<evidence type="ECO:0000256" key="2">
    <source>
        <dbReference type="ARBA" id="ARBA00022737"/>
    </source>
</evidence>
<proteinExistence type="inferred from homology"/>
<feature type="compositionally biased region" description="Low complexity" evidence="4">
    <location>
        <begin position="25"/>
        <end position="36"/>
    </location>
</feature>
<reference evidence="5" key="1">
    <citation type="submission" date="2020-11" db="EMBL/GenBank/DDBJ databases">
        <authorList>
            <person name="Tran Van P."/>
        </authorList>
    </citation>
    <scope>NUCLEOTIDE SEQUENCE</scope>
</reference>
<evidence type="ECO:0000256" key="1">
    <source>
        <dbReference type="ARBA" id="ARBA00022614"/>
    </source>
</evidence>
<feature type="compositionally biased region" description="Polar residues" evidence="4">
    <location>
        <begin position="424"/>
        <end position="443"/>
    </location>
</feature>
<evidence type="ECO:0000256" key="3">
    <source>
        <dbReference type="ARBA" id="ARBA00038315"/>
    </source>
</evidence>
<evidence type="ECO:0008006" key="7">
    <source>
        <dbReference type="Google" id="ProtNLM"/>
    </source>
</evidence>
<evidence type="ECO:0000256" key="4">
    <source>
        <dbReference type="SAM" id="MobiDB-lite"/>
    </source>
</evidence>
<feature type="region of interest" description="Disordered" evidence="4">
    <location>
        <begin position="424"/>
        <end position="449"/>
    </location>
</feature>
<sequence>METMIEMSECIDERVEARDETAFKSQSAPTTPTSQSRPLSANMGCLNRGHQRGHHRVQFPEDHQIVTGYFDAPNPYQYVSETQTLENLIDSYQIACEKQNIKPIPRVLQQLKRFRCNKMRGQDLILKGERLDSRHCEALEEILKRVLFRTIDLDSCDLDCEGASALFDMIEFYESASHLCLANNKSIGVMGWQSLCRTLKKTSCLQYLNLRNTGLNEQILLIMGRAMRLGSHLVAIHLENAGLYVAALKLNTNLRELYLGDNKICSADGVQIGNLLRANACLDVLDLRRNHIQDIGLDHICEGLSHQPYGGLKILNLSDNQITSRAMNHLDETNADNSSESGTSQRVGYRNENEMKPDLISHAINGSTPQTSCSWGSTCDTHKQSGRFSVSPVNLDTETDNNLNTGSLEDKTAVLDTNLDVMQTQTTDDPNSENIQSNDTNNETSDKLMDLPKNKTKTLLTPESPYNKNIRRMSSPNLSQTIKAKVKPFNQFKPYTHLESLDLKSSLPISPTFFGRFEFPDPLLLKLPPEVDDIISKFVDCDSNQLQCRLDAGQPTIATLQPTLTHTSPHPMPVNPCE</sequence>
<keyword evidence="2" id="KW-0677">Repeat</keyword>
<dbReference type="PANTHER" id="PTHR24112:SF9">
    <property type="entry name" value="PROTEIN PHOSPHATASE 1 REGULATORY SUBUNIT 37"/>
    <property type="match status" value="1"/>
</dbReference>